<dbReference type="SUPFAM" id="SSF52540">
    <property type="entry name" value="P-loop containing nucleoside triphosphate hydrolases"/>
    <property type="match status" value="1"/>
</dbReference>
<dbReference type="EMBL" id="CP048751">
    <property type="protein sequence ID" value="QIH72143.1"/>
    <property type="molecule type" value="Genomic_DNA"/>
</dbReference>
<dbReference type="Gene3D" id="3.40.50.300">
    <property type="entry name" value="P-loop containing nucleotide triphosphate hydrolases"/>
    <property type="match status" value="1"/>
</dbReference>
<feature type="domain" description="Novel STAND NTPase 5" evidence="1">
    <location>
        <begin position="300"/>
        <end position="432"/>
    </location>
</feature>
<evidence type="ECO:0000313" key="2">
    <source>
        <dbReference type="EMBL" id="QIH72143.1"/>
    </source>
</evidence>
<proteinExistence type="predicted"/>
<reference evidence="2 3" key="1">
    <citation type="submission" date="2020-01" db="EMBL/GenBank/DDBJ databases">
        <authorList>
            <person name="Wang S."/>
        </authorList>
    </citation>
    <scope>NUCLEOTIDE SEQUENCE [LARGE SCALE GENOMIC DNA]</scope>
    <source>
        <strain evidence="2 3">D151-2-6</strain>
    </source>
</reference>
<dbReference type="Pfam" id="PF25199">
    <property type="entry name" value="nSTAND_NTPase5"/>
    <property type="match status" value="1"/>
</dbReference>
<dbReference type="RefSeq" id="WP_008264040.1">
    <property type="nucleotide sequence ID" value="NZ_CP048751.1"/>
</dbReference>
<dbReference type="InterPro" id="IPR057574">
    <property type="entry name" value="nSTAND_NTPase5_dom"/>
</dbReference>
<accession>A0AB37E5G7</accession>
<organism evidence="2 3">
    <name type="scientific">Brevundimonas mediterranea</name>
    <dbReference type="NCBI Taxonomy" id="74329"/>
    <lineage>
        <taxon>Bacteria</taxon>
        <taxon>Pseudomonadati</taxon>
        <taxon>Pseudomonadota</taxon>
        <taxon>Alphaproteobacteria</taxon>
        <taxon>Caulobacterales</taxon>
        <taxon>Caulobacteraceae</taxon>
        <taxon>Brevundimonas</taxon>
    </lineage>
</organism>
<sequence length="819" mass="91690">MTIDISRLASDLKPERTVLLFGSGSSIPSLVPGVKELQEALQSKFGVASTYSLAEQTEIIEIQKNDRRPLIEFLRSLIENKRPTGGILNLPLFTWKSIFTTNYDKLIEISYNRRSRPYVAYSSNFDFGRERPADSTQIFKLHGTIDKDVVDGDRSRIILTSSDYDLTEEYRENLFDRFKSDVGEGDLLVIGHSLADPDIKEVVERAARIRQKAGGQGAITVLSYSPDANLASILERKGITVCFGGLDDLFAALSKRVAPDLLVASTSSSDPLDIVSSLRPATVDVRHSLEIGRPNVAAMFNGWSASYPDVKAGLTFERVVASDAAKALANRKHQIVTILGPSGVGKTTAARQALTILSGQGVFCWEHKTDQQLSAKDWRKVAGILEKEGKQGCLLIDDAHSELTEINDLIDYLVTDKVTVLSLILTSSKNQWYPRVKTPGFHNRSREYQFNRINEIEVDRLLDLLDRVPEISRLVGDAFTGFTRSERKQRLISRCDADMFVCLKNIFSSDQFDSIVLKEYADLSREAQDVYRAVAAMESAGVRVHRQLVIRLLGIPSMSIAPTLAGLQDIVHEYTVNQREGVYGWRGRHRVIMNIIAEHKYYSVDKRYDLFERVIDNLSPSYDIEVRTINELCNVDTGLSTIPDKRRQNALLRKMMSVAPHERVPRHRLIRNLISLDDYDAASTEIRVFDADFRLDGPTTRYSIDLQVARATKTAGILDEDRIAILQKACEAAAAAASRFKDNKAVIGAYCEAALHLARLGGDRQFFDDAIRALRAAELKTGDRHITSMISRFENMISRLDVEIPDGEDLDDVVPEIVD</sequence>
<dbReference type="AlphaFoldDB" id="A0AB37E5G7"/>
<dbReference type="Pfam" id="PF13289">
    <property type="entry name" value="SIR2_2"/>
    <property type="match status" value="1"/>
</dbReference>
<protein>
    <recommendedName>
        <fullName evidence="1">Novel STAND NTPase 5 domain-containing protein</fullName>
    </recommendedName>
</protein>
<evidence type="ECO:0000313" key="3">
    <source>
        <dbReference type="Proteomes" id="UP000501325"/>
    </source>
</evidence>
<evidence type="ECO:0000259" key="1">
    <source>
        <dbReference type="Pfam" id="PF25199"/>
    </source>
</evidence>
<dbReference type="Proteomes" id="UP000501325">
    <property type="component" value="Chromosome"/>
</dbReference>
<gene>
    <name evidence="2" type="ORF">GYM46_03695</name>
</gene>
<dbReference type="KEGG" id="bmed:GYM46_03695"/>
<name>A0AB37E5G7_9CAUL</name>
<dbReference type="InterPro" id="IPR027417">
    <property type="entry name" value="P-loop_NTPase"/>
</dbReference>